<dbReference type="EMBL" id="CM017321">
    <property type="protein sequence ID" value="KAE7996751.1"/>
    <property type="molecule type" value="Genomic_DNA"/>
</dbReference>
<accession>A0A5N6QE48</accession>
<evidence type="ECO:0000313" key="2">
    <source>
        <dbReference type="Proteomes" id="UP000327013"/>
    </source>
</evidence>
<reference evidence="1 2" key="1">
    <citation type="submission" date="2019-06" db="EMBL/GenBank/DDBJ databases">
        <title>A chromosomal-level reference genome of Carpinus fangiana (Coryloideae, Betulaceae).</title>
        <authorList>
            <person name="Yang X."/>
            <person name="Wang Z."/>
            <person name="Zhang L."/>
            <person name="Hao G."/>
            <person name="Liu J."/>
            <person name="Yang Y."/>
        </authorList>
    </citation>
    <scope>NUCLEOTIDE SEQUENCE [LARGE SCALE GENOMIC DNA]</scope>
    <source>
        <strain evidence="1">Cfa_2016G</strain>
        <tissue evidence="1">Leaf</tissue>
    </source>
</reference>
<name>A0A5N6QE48_9ROSI</name>
<organism evidence="1 2">
    <name type="scientific">Carpinus fangiana</name>
    <dbReference type="NCBI Taxonomy" id="176857"/>
    <lineage>
        <taxon>Eukaryota</taxon>
        <taxon>Viridiplantae</taxon>
        <taxon>Streptophyta</taxon>
        <taxon>Embryophyta</taxon>
        <taxon>Tracheophyta</taxon>
        <taxon>Spermatophyta</taxon>
        <taxon>Magnoliopsida</taxon>
        <taxon>eudicotyledons</taxon>
        <taxon>Gunneridae</taxon>
        <taxon>Pentapetalae</taxon>
        <taxon>rosids</taxon>
        <taxon>fabids</taxon>
        <taxon>Fagales</taxon>
        <taxon>Betulaceae</taxon>
        <taxon>Carpinus</taxon>
    </lineage>
</organism>
<proteinExistence type="predicted"/>
<dbReference type="AlphaFoldDB" id="A0A5N6QE48"/>
<dbReference type="Proteomes" id="UP000327013">
    <property type="component" value="Chromosome 1"/>
</dbReference>
<keyword evidence="2" id="KW-1185">Reference proteome</keyword>
<evidence type="ECO:0000313" key="1">
    <source>
        <dbReference type="EMBL" id="KAE7996751.1"/>
    </source>
</evidence>
<gene>
    <name evidence="1" type="ORF">FH972_001444</name>
</gene>
<protein>
    <submittedName>
        <fullName evidence="1">Uncharacterized protein</fullName>
    </submittedName>
</protein>
<sequence>MIYRESDYKCFQMAMYAICISRVFISTRQACSMHWQSMMALAPNSKSFKQPYYLMWKIAESYYPKKAKKMHDTPKSFPPKNRR</sequence>